<comment type="caution">
    <text evidence="2">The sequence shown here is derived from an EMBL/GenBank/DDBJ whole genome shotgun (WGS) entry which is preliminary data.</text>
</comment>
<dbReference type="OrthoDB" id="6514505at2759"/>
<dbReference type="PANTHER" id="PTHR11005">
    <property type="entry name" value="LYSOSOMAL ACID LIPASE-RELATED"/>
    <property type="match status" value="1"/>
</dbReference>
<feature type="non-terminal residue" evidence="2">
    <location>
        <position position="1"/>
    </location>
</feature>
<feature type="domain" description="Partial AB-hydrolase lipase" evidence="1">
    <location>
        <begin position="2"/>
        <end position="59"/>
    </location>
</feature>
<name>A0A8J2PX32_9HEXA</name>
<evidence type="ECO:0000313" key="3">
    <source>
        <dbReference type="Proteomes" id="UP000708208"/>
    </source>
</evidence>
<dbReference type="Pfam" id="PF04083">
    <property type="entry name" value="Abhydro_lipase"/>
    <property type="match status" value="1"/>
</dbReference>
<accession>A0A8J2PX32</accession>
<dbReference type="EMBL" id="CAJVCH010534931">
    <property type="protein sequence ID" value="CAG7825090.1"/>
    <property type="molecule type" value="Genomic_DNA"/>
</dbReference>
<dbReference type="Proteomes" id="UP000708208">
    <property type="component" value="Unassembled WGS sequence"/>
</dbReference>
<sequence length="106" mass="12170">PELIRRFGYPVESHEVTTSDGYILTLFRIPSSNKAVVPKVDKEPVLVQHGLLCSSDDWLFVEPESNLPFLLADLGFDVWLGNSRGNVYSQRHVSYHVNSSNYWDFR</sequence>
<dbReference type="InterPro" id="IPR006693">
    <property type="entry name" value="AB_hydrolase_lipase"/>
</dbReference>
<dbReference type="GO" id="GO:0006629">
    <property type="term" value="P:lipid metabolic process"/>
    <property type="evidence" value="ECO:0007669"/>
    <property type="project" value="InterPro"/>
</dbReference>
<keyword evidence="3" id="KW-1185">Reference proteome</keyword>
<gene>
    <name evidence="2" type="ORF">AFUS01_LOCUS35215</name>
</gene>
<dbReference type="AlphaFoldDB" id="A0A8J2PX32"/>
<evidence type="ECO:0000313" key="2">
    <source>
        <dbReference type="EMBL" id="CAG7825090.1"/>
    </source>
</evidence>
<evidence type="ECO:0000259" key="1">
    <source>
        <dbReference type="Pfam" id="PF04083"/>
    </source>
</evidence>
<protein>
    <recommendedName>
        <fullName evidence="1">Partial AB-hydrolase lipase domain-containing protein</fullName>
    </recommendedName>
</protein>
<proteinExistence type="predicted"/>
<organism evidence="2 3">
    <name type="scientific">Allacma fusca</name>
    <dbReference type="NCBI Taxonomy" id="39272"/>
    <lineage>
        <taxon>Eukaryota</taxon>
        <taxon>Metazoa</taxon>
        <taxon>Ecdysozoa</taxon>
        <taxon>Arthropoda</taxon>
        <taxon>Hexapoda</taxon>
        <taxon>Collembola</taxon>
        <taxon>Symphypleona</taxon>
        <taxon>Sminthuridae</taxon>
        <taxon>Allacma</taxon>
    </lineage>
</organism>
<reference evidence="2" key="1">
    <citation type="submission" date="2021-06" db="EMBL/GenBank/DDBJ databases">
        <authorList>
            <person name="Hodson N. C."/>
            <person name="Mongue J. A."/>
            <person name="Jaron S. K."/>
        </authorList>
    </citation>
    <scope>NUCLEOTIDE SEQUENCE</scope>
</reference>